<gene>
    <name evidence="1" type="ORF">WG66_14882</name>
</gene>
<organism evidence="1 2">
    <name type="scientific">Moniliophthora roreri</name>
    <name type="common">Frosty pod rot fungus</name>
    <name type="synonym">Monilia roreri</name>
    <dbReference type="NCBI Taxonomy" id="221103"/>
    <lineage>
        <taxon>Eukaryota</taxon>
        <taxon>Fungi</taxon>
        <taxon>Dikarya</taxon>
        <taxon>Basidiomycota</taxon>
        <taxon>Agaricomycotina</taxon>
        <taxon>Agaricomycetes</taxon>
        <taxon>Agaricomycetidae</taxon>
        <taxon>Agaricales</taxon>
        <taxon>Marasmiineae</taxon>
        <taxon>Marasmiaceae</taxon>
        <taxon>Moniliophthora</taxon>
    </lineage>
</organism>
<reference evidence="1 2" key="1">
    <citation type="submission" date="2015-12" db="EMBL/GenBank/DDBJ databases">
        <title>Draft genome sequence of Moniliophthora roreri, the causal agent of frosty pod rot of cacao.</title>
        <authorList>
            <person name="Aime M.C."/>
            <person name="Diaz-Valderrama J.R."/>
            <person name="Kijpornyongpan T."/>
            <person name="Phillips-Mora W."/>
        </authorList>
    </citation>
    <scope>NUCLEOTIDE SEQUENCE [LARGE SCALE GENOMIC DNA]</scope>
    <source>
        <strain evidence="1 2">MCA 2952</strain>
    </source>
</reference>
<dbReference type="EMBL" id="LATX01002214">
    <property type="protein sequence ID" value="KTB32539.1"/>
    <property type="molecule type" value="Genomic_DNA"/>
</dbReference>
<proteinExistence type="predicted"/>
<name>A0A0W0F8A7_MONRR</name>
<dbReference type="Proteomes" id="UP000054988">
    <property type="component" value="Unassembled WGS sequence"/>
</dbReference>
<evidence type="ECO:0000313" key="1">
    <source>
        <dbReference type="EMBL" id="KTB32539.1"/>
    </source>
</evidence>
<protein>
    <submittedName>
        <fullName evidence="1">Uncharacterized protein</fullName>
    </submittedName>
</protein>
<evidence type="ECO:0000313" key="2">
    <source>
        <dbReference type="Proteomes" id="UP000054988"/>
    </source>
</evidence>
<dbReference type="AlphaFoldDB" id="A0A0W0F8A7"/>
<comment type="caution">
    <text evidence="1">The sequence shown here is derived from an EMBL/GenBank/DDBJ whole genome shotgun (WGS) entry which is preliminary data.</text>
</comment>
<sequence length="576" mass="63433">MAVTKAVLLALIIDSGLNGSMILPRSWMSLLGLVQALSICRDIALYTSLLETQAHLDEQLVALSHSINISQDAFKKWVIDPCQILQSLLFLDLSFSTSDAQVASLYPHDHGYELCKVSRFPDSPFHIFIKSTDINITGKKGSKWEINDKDLVVPMTAPDIATTAEASGSTINASDVNIVAEKSAAMSSSTPSLLSLRDSLIPMSFGPVSSLLRDDSDQLPNIWSLPSGTGMSPYYFLLFSICCLNMSLPSTTANASSEWTDHPGWLTNMHTIYDHCRESAVKPLLCLRQAAATQMCKQLGSKRKPLNFRHVAHSDEAYTLYSKAIDLIKELVKLPGVKEPFQLSAITHFLVEMDAVRAANKAHGSHRSKKSSKVVKDGSDDNEVVVLTVPSEDTEMADAQKGLNASMHASKPATTDAVKSLCFTKEKKMPKEKKDRLITSSSINAELGKVSKCPCLERPIADLREESPEEHNLWVTGTDSIIRHTALVPFMDLEKMSTDVLLLVSNFLWHEMSTLKHNVHFFSSQYELTHKQFEEASWIQLSKLELADKLMADAEVVPSPQETVAGPSNTASQVAE</sequence>
<accession>A0A0W0F8A7</accession>